<dbReference type="RefSeq" id="WP_163905634.1">
    <property type="nucleotide sequence ID" value="NZ_CP048427.1"/>
</dbReference>
<reference evidence="1 2" key="1">
    <citation type="submission" date="2020-02" db="EMBL/GenBank/DDBJ databases">
        <title>Genome sequence of the type strain CCBAU10050 of Rhizobium daejeonense.</title>
        <authorList>
            <person name="Gao J."/>
            <person name="Sun J."/>
        </authorList>
    </citation>
    <scope>NUCLEOTIDE SEQUENCE [LARGE SCALE GENOMIC DNA]</scope>
    <source>
        <strain evidence="1 2">CCBAU10050</strain>
    </source>
</reference>
<sequence length="93" mass="10293">MTTTIKPGDEIVCIDDGIYAEQYLGIKEGAVYKARWVGPATSYMNGDYIGVRLEGINRGVCPEFGDEDPPFNVRRFRPVVKPGTPAKELEEAL</sequence>
<dbReference type="Proteomes" id="UP000477849">
    <property type="component" value="Unassembled WGS sequence"/>
</dbReference>
<proteinExistence type="predicted"/>
<dbReference type="EMBL" id="JAAKZH010000003">
    <property type="protein sequence ID" value="NGO63987.1"/>
    <property type="molecule type" value="Genomic_DNA"/>
</dbReference>
<keyword evidence="2" id="KW-1185">Reference proteome</keyword>
<organism evidence="1 2">
    <name type="scientific">Rhizobium daejeonense</name>
    <dbReference type="NCBI Taxonomy" id="240521"/>
    <lineage>
        <taxon>Bacteria</taxon>
        <taxon>Pseudomonadati</taxon>
        <taxon>Pseudomonadota</taxon>
        <taxon>Alphaproteobacteria</taxon>
        <taxon>Hyphomicrobiales</taxon>
        <taxon>Rhizobiaceae</taxon>
        <taxon>Rhizobium/Agrobacterium group</taxon>
        <taxon>Rhizobium</taxon>
    </lineage>
</organism>
<protein>
    <recommendedName>
        <fullName evidence="3">CAP-Gly domain protein</fullName>
    </recommendedName>
</protein>
<evidence type="ECO:0000313" key="1">
    <source>
        <dbReference type="EMBL" id="NGO63987.1"/>
    </source>
</evidence>
<name>A0A6M1S3Y3_9HYPH</name>
<accession>A0A6M1S3Y3</accession>
<gene>
    <name evidence="1" type="ORF">G6N76_09900</name>
</gene>
<comment type="caution">
    <text evidence="1">The sequence shown here is derived from an EMBL/GenBank/DDBJ whole genome shotgun (WGS) entry which is preliminary data.</text>
</comment>
<evidence type="ECO:0008006" key="3">
    <source>
        <dbReference type="Google" id="ProtNLM"/>
    </source>
</evidence>
<evidence type="ECO:0000313" key="2">
    <source>
        <dbReference type="Proteomes" id="UP000477849"/>
    </source>
</evidence>
<dbReference type="AlphaFoldDB" id="A0A6M1S3Y3"/>